<evidence type="ECO:0000256" key="2">
    <source>
        <dbReference type="SAM" id="Phobius"/>
    </source>
</evidence>
<reference evidence="3" key="1">
    <citation type="submission" date="2024-07" db="EMBL/GenBank/DDBJ databases">
        <authorList>
            <person name="Yu S.T."/>
        </authorList>
    </citation>
    <scope>NUCLEOTIDE SEQUENCE</scope>
    <source>
        <strain evidence="3">R08</strain>
    </source>
</reference>
<dbReference type="RefSeq" id="WP_369187836.1">
    <property type="nucleotide sequence ID" value="NZ_CP163431.1"/>
</dbReference>
<name>A0AB39M5X1_9ACTN</name>
<keyword evidence="2" id="KW-0812">Transmembrane</keyword>
<dbReference type="AlphaFoldDB" id="A0AB39M5X1"/>
<dbReference type="EMBL" id="CP163431">
    <property type="protein sequence ID" value="XDQ01454.1"/>
    <property type="molecule type" value="Genomic_DNA"/>
</dbReference>
<feature type="transmembrane region" description="Helical" evidence="2">
    <location>
        <begin position="65"/>
        <end position="83"/>
    </location>
</feature>
<proteinExistence type="predicted"/>
<evidence type="ECO:0000313" key="3">
    <source>
        <dbReference type="EMBL" id="XDQ01454.1"/>
    </source>
</evidence>
<feature type="region of interest" description="Disordered" evidence="1">
    <location>
        <begin position="1"/>
        <end position="22"/>
    </location>
</feature>
<evidence type="ECO:0000256" key="1">
    <source>
        <dbReference type="SAM" id="MobiDB-lite"/>
    </source>
</evidence>
<gene>
    <name evidence="3" type="ORF">AB5J58_15160</name>
</gene>
<protein>
    <submittedName>
        <fullName evidence="3">Uncharacterized protein</fullName>
    </submittedName>
</protein>
<organism evidence="3">
    <name type="scientific">Streptomyces sp. R08</name>
    <dbReference type="NCBI Taxonomy" id="3238624"/>
    <lineage>
        <taxon>Bacteria</taxon>
        <taxon>Bacillati</taxon>
        <taxon>Actinomycetota</taxon>
        <taxon>Actinomycetes</taxon>
        <taxon>Kitasatosporales</taxon>
        <taxon>Streptomycetaceae</taxon>
        <taxon>Streptomyces</taxon>
    </lineage>
</organism>
<sequence>MCRDGRRHDAAESGARRAEHRADQIAHGLASAGLRTTRAATDVSAQPAAVQEIIRVAYGDATAQVFLLSAAAAVLAVIAAILLKPVSLRSSLDLTEKSGGAAVPAEAG</sequence>
<keyword evidence="2" id="KW-1133">Transmembrane helix</keyword>
<keyword evidence="2" id="KW-0472">Membrane</keyword>
<accession>A0AB39M5X1</accession>